<comment type="caution">
    <text evidence="2">The sequence shown here is derived from an EMBL/GenBank/DDBJ whole genome shotgun (WGS) entry which is preliminary data.</text>
</comment>
<accession>A0A9N8WPX8</accession>
<sequence>MDELLQSRPLAQSNRDYERQTYNLEQDIVLRNTPKAYNQTVKLIDENERLKREIDTLKYNLRDRDNKLAQKKTRITDLHCQNFALTLLRYQDRVELINTQETLQNAQIWNVKNEYESDENSQDNINEKQPSSKISSCCTTVIQDTAQDTETLESLEEWHALEGFDRSKIAKQAPKMLKKMREL</sequence>
<proteinExistence type="predicted"/>
<reference evidence="2" key="1">
    <citation type="submission" date="2021-06" db="EMBL/GenBank/DDBJ databases">
        <authorList>
            <person name="Kallberg Y."/>
            <person name="Tangrot J."/>
            <person name="Rosling A."/>
        </authorList>
    </citation>
    <scope>NUCLEOTIDE SEQUENCE</scope>
    <source>
        <strain evidence="2">87-6 pot B 2015</strain>
    </source>
</reference>
<dbReference type="Proteomes" id="UP000789375">
    <property type="component" value="Unassembled WGS sequence"/>
</dbReference>
<protein>
    <submittedName>
        <fullName evidence="2">847_t:CDS:1</fullName>
    </submittedName>
</protein>
<evidence type="ECO:0000256" key="1">
    <source>
        <dbReference type="SAM" id="Coils"/>
    </source>
</evidence>
<name>A0A9N8WPX8_FUNMO</name>
<feature type="coiled-coil region" evidence="1">
    <location>
        <begin position="40"/>
        <end position="67"/>
    </location>
</feature>
<keyword evidence="3" id="KW-1185">Reference proteome</keyword>
<dbReference type="EMBL" id="CAJVPP010000573">
    <property type="protein sequence ID" value="CAG8494616.1"/>
    <property type="molecule type" value="Genomic_DNA"/>
</dbReference>
<organism evidence="2 3">
    <name type="scientific">Funneliformis mosseae</name>
    <name type="common">Endomycorrhizal fungus</name>
    <name type="synonym">Glomus mosseae</name>
    <dbReference type="NCBI Taxonomy" id="27381"/>
    <lineage>
        <taxon>Eukaryota</taxon>
        <taxon>Fungi</taxon>
        <taxon>Fungi incertae sedis</taxon>
        <taxon>Mucoromycota</taxon>
        <taxon>Glomeromycotina</taxon>
        <taxon>Glomeromycetes</taxon>
        <taxon>Glomerales</taxon>
        <taxon>Glomeraceae</taxon>
        <taxon>Funneliformis</taxon>
    </lineage>
</organism>
<keyword evidence="1" id="KW-0175">Coiled coil</keyword>
<evidence type="ECO:0000313" key="2">
    <source>
        <dbReference type="EMBL" id="CAG8494616.1"/>
    </source>
</evidence>
<gene>
    <name evidence="2" type="ORF">FMOSSE_LOCUS3713</name>
</gene>
<evidence type="ECO:0000313" key="3">
    <source>
        <dbReference type="Proteomes" id="UP000789375"/>
    </source>
</evidence>
<dbReference type="AlphaFoldDB" id="A0A9N8WPX8"/>